<gene>
    <name evidence="3" type="ORF">K8G79_09375</name>
</gene>
<evidence type="ECO:0000313" key="3">
    <source>
        <dbReference type="EMBL" id="MBZ0160330.1"/>
    </source>
</evidence>
<dbReference type="Pfam" id="PF23477">
    <property type="entry name" value="zf_Tbcl_2"/>
    <property type="match status" value="1"/>
</dbReference>
<feature type="domain" description="Probable zinc-binding" evidence="1">
    <location>
        <begin position="4"/>
        <end position="47"/>
    </location>
</feature>
<sequence>MAFQDKSLTCVDCGQQFVFTAGEQEFYEQKGFMNEPKRCKSCKAVRKGMGGHGGPRQEYEVVCSACGQQTSVPFKPILDKPVFCKSCFVAKRSTMA</sequence>
<protein>
    <submittedName>
        <fullName evidence="3">Zinc-ribbon domain containing protein</fullName>
    </submittedName>
</protein>
<dbReference type="Proteomes" id="UP001197609">
    <property type="component" value="Unassembled WGS sequence"/>
</dbReference>
<dbReference type="InterPro" id="IPR025306">
    <property type="entry name" value="Zn-bnd_dom_prob"/>
</dbReference>
<dbReference type="EMBL" id="JAIOIU010000118">
    <property type="protein sequence ID" value="MBZ0160330.1"/>
    <property type="molecule type" value="Genomic_DNA"/>
</dbReference>
<comment type="caution">
    <text evidence="3">The sequence shown here is derived from an EMBL/GenBank/DDBJ whole genome shotgun (WGS) entry which is preliminary data.</text>
</comment>
<name>A0AAJ1AKR6_9BACT</name>
<dbReference type="Pfam" id="PF13451">
    <property type="entry name" value="zf_Tbcl"/>
    <property type="match status" value="1"/>
</dbReference>
<accession>A0AAJ1AKR6</accession>
<dbReference type="NCBIfam" id="TIGR04272">
    <property type="entry name" value="cxxc_cxxc_Mbark"/>
    <property type="match status" value="1"/>
</dbReference>
<reference evidence="3 4" key="1">
    <citation type="journal article" date="2021" name="bioRxiv">
        <title>Unraveling nitrogen, sulfur and carbon metabolic pathways and microbial community transcriptional responses to substrate deprivation and toxicity stresses in a bioreactor mimicking anoxic brackish coastal sediment conditions.</title>
        <authorList>
            <person name="Martins P.D."/>
            <person name="Echeveste M.J."/>
            <person name="Arshad A."/>
            <person name="Kurth J."/>
            <person name="Ouboter H."/>
            <person name="Jetten M.S.M."/>
            <person name="Welte C.U."/>
        </authorList>
    </citation>
    <scope>NUCLEOTIDE SEQUENCE [LARGE SCALE GENOMIC DNA]</scope>
    <source>
        <strain evidence="3">MAG_38</strain>
    </source>
</reference>
<evidence type="ECO:0000313" key="4">
    <source>
        <dbReference type="Proteomes" id="UP001197609"/>
    </source>
</evidence>
<feature type="domain" description="CxxC-x17-CxxC" evidence="2">
    <location>
        <begin position="56"/>
        <end position="92"/>
    </location>
</feature>
<evidence type="ECO:0000259" key="2">
    <source>
        <dbReference type="Pfam" id="PF23477"/>
    </source>
</evidence>
<evidence type="ECO:0000259" key="1">
    <source>
        <dbReference type="Pfam" id="PF13451"/>
    </source>
</evidence>
<organism evidence="3 4">
    <name type="scientific">Candidatus Methylomirabilis tolerans</name>
    <dbReference type="NCBI Taxonomy" id="3123416"/>
    <lineage>
        <taxon>Bacteria</taxon>
        <taxon>Candidatus Methylomirabilota</taxon>
        <taxon>Candidatus Methylomirabilia</taxon>
        <taxon>Candidatus Methylomirabilales</taxon>
        <taxon>Candidatus Methylomirabilaceae</taxon>
        <taxon>Candidatus Methylomirabilis</taxon>
    </lineage>
</organism>
<dbReference type="AlphaFoldDB" id="A0AAJ1AKR6"/>
<proteinExistence type="predicted"/>
<dbReference type="InterPro" id="IPR026363">
    <property type="entry name" value="CxxC-x17-CxxC_dom"/>
</dbReference>